<dbReference type="EMBL" id="BMAV01000125">
    <property type="protein sequence ID" value="GFY37112.1"/>
    <property type="molecule type" value="Genomic_DNA"/>
</dbReference>
<evidence type="ECO:0000313" key="1">
    <source>
        <dbReference type="EMBL" id="GFY37112.1"/>
    </source>
</evidence>
<proteinExistence type="predicted"/>
<name>A0A8X7BNT6_9ARAC</name>
<sequence>MIVSVFSTTKADLESFLFFSFGSVRHFVKHCLLDFELVCLSIGSEYHLLVVGRKDMLSALLCLWKCEQKMVFSNFSLSNLVPYASVIRILLKCAEVFRLPP</sequence>
<organism evidence="1 2">
    <name type="scientific">Trichonephila inaurata madagascariensis</name>
    <dbReference type="NCBI Taxonomy" id="2747483"/>
    <lineage>
        <taxon>Eukaryota</taxon>
        <taxon>Metazoa</taxon>
        <taxon>Ecdysozoa</taxon>
        <taxon>Arthropoda</taxon>
        <taxon>Chelicerata</taxon>
        <taxon>Arachnida</taxon>
        <taxon>Araneae</taxon>
        <taxon>Araneomorphae</taxon>
        <taxon>Entelegynae</taxon>
        <taxon>Araneoidea</taxon>
        <taxon>Nephilidae</taxon>
        <taxon>Trichonephila</taxon>
        <taxon>Trichonephila inaurata</taxon>
    </lineage>
</organism>
<dbReference type="Proteomes" id="UP000886998">
    <property type="component" value="Unassembled WGS sequence"/>
</dbReference>
<dbReference type="AlphaFoldDB" id="A0A8X7BNT6"/>
<keyword evidence="2" id="KW-1185">Reference proteome</keyword>
<comment type="caution">
    <text evidence="1">The sequence shown here is derived from an EMBL/GenBank/DDBJ whole genome shotgun (WGS) entry which is preliminary data.</text>
</comment>
<evidence type="ECO:0000313" key="2">
    <source>
        <dbReference type="Proteomes" id="UP000886998"/>
    </source>
</evidence>
<gene>
    <name evidence="1" type="ORF">TNIN_31041</name>
</gene>
<accession>A0A8X7BNT6</accession>
<reference evidence="1" key="1">
    <citation type="submission" date="2020-08" db="EMBL/GenBank/DDBJ databases">
        <title>Multicomponent nature underlies the extraordinary mechanical properties of spider dragline silk.</title>
        <authorList>
            <person name="Kono N."/>
            <person name="Nakamura H."/>
            <person name="Mori M."/>
            <person name="Yoshida Y."/>
            <person name="Ohtoshi R."/>
            <person name="Malay A.D."/>
            <person name="Moran D.A.P."/>
            <person name="Tomita M."/>
            <person name="Numata K."/>
            <person name="Arakawa K."/>
        </authorList>
    </citation>
    <scope>NUCLEOTIDE SEQUENCE</scope>
</reference>
<protein>
    <submittedName>
        <fullName evidence="1">Uncharacterized protein</fullName>
    </submittedName>
</protein>